<protein>
    <submittedName>
        <fullName evidence="3">Cys-loop ligand-gated ion channel subunit-like protein</fullName>
    </submittedName>
</protein>
<dbReference type="PROSITE" id="PS51450">
    <property type="entry name" value="LRR"/>
    <property type="match status" value="3"/>
</dbReference>
<evidence type="ECO:0000256" key="2">
    <source>
        <dbReference type="ARBA" id="ARBA00022737"/>
    </source>
</evidence>
<dbReference type="STRING" id="104452.A0A0L7KP49"/>
<gene>
    <name evidence="3" type="ORF">OBRU01_23766</name>
</gene>
<evidence type="ECO:0000313" key="4">
    <source>
        <dbReference type="Proteomes" id="UP000037510"/>
    </source>
</evidence>
<evidence type="ECO:0000256" key="1">
    <source>
        <dbReference type="ARBA" id="ARBA00022614"/>
    </source>
</evidence>
<dbReference type="Gene3D" id="3.80.10.10">
    <property type="entry name" value="Ribonuclease Inhibitor"/>
    <property type="match status" value="2"/>
</dbReference>
<dbReference type="PANTHER" id="PTHR45712">
    <property type="entry name" value="AGAP008170-PA"/>
    <property type="match status" value="1"/>
</dbReference>
<dbReference type="SMART" id="SM00365">
    <property type="entry name" value="LRR_SD22"/>
    <property type="match status" value="3"/>
</dbReference>
<dbReference type="PANTHER" id="PTHR45712:SF22">
    <property type="entry name" value="INSULIN-LIKE GROWTH FACTOR-BINDING PROTEIN COMPLEX ACID LABILE SUBUNIT"/>
    <property type="match status" value="1"/>
</dbReference>
<dbReference type="Pfam" id="PF00560">
    <property type="entry name" value="LRR_1"/>
    <property type="match status" value="1"/>
</dbReference>
<keyword evidence="4" id="KW-1185">Reference proteome</keyword>
<organism evidence="3 4">
    <name type="scientific">Operophtera brumata</name>
    <name type="common">Winter moth</name>
    <name type="synonym">Phalaena brumata</name>
    <dbReference type="NCBI Taxonomy" id="104452"/>
    <lineage>
        <taxon>Eukaryota</taxon>
        <taxon>Metazoa</taxon>
        <taxon>Ecdysozoa</taxon>
        <taxon>Arthropoda</taxon>
        <taxon>Hexapoda</taxon>
        <taxon>Insecta</taxon>
        <taxon>Pterygota</taxon>
        <taxon>Neoptera</taxon>
        <taxon>Endopterygota</taxon>
        <taxon>Lepidoptera</taxon>
        <taxon>Glossata</taxon>
        <taxon>Ditrysia</taxon>
        <taxon>Geometroidea</taxon>
        <taxon>Geometridae</taxon>
        <taxon>Larentiinae</taxon>
        <taxon>Operophtera</taxon>
    </lineage>
</organism>
<dbReference type="InterPro" id="IPR003591">
    <property type="entry name" value="Leu-rich_rpt_typical-subtyp"/>
</dbReference>
<reference evidence="3 4" key="1">
    <citation type="journal article" date="2015" name="Genome Biol. Evol.">
        <title>The genome of winter moth (Operophtera brumata) provides a genomic perspective on sexual dimorphism and phenology.</title>
        <authorList>
            <person name="Derks M.F."/>
            <person name="Smit S."/>
            <person name="Salis L."/>
            <person name="Schijlen E."/>
            <person name="Bossers A."/>
            <person name="Mateman C."/>
            <person name="Pijl A.S."/>
            <person name="de Ridder D."/>
            <person name="Groenen M.A."/>
            <person name="Visser M.E."/>
            <person name="Megens H.J."/>
        </authorList>
    </citation>
    <scope>NUCLEOTIDE SEQUENCE [LARGE SCALE GENOMIC DNA]</scope>
    <source>
        <strain evidence="3">WM2013NL</strain>
        <tissue evidence="3">Head and thorax</tissue>
    </source>
</reference>
<dbReference type="InterPro" id="IPR050333">
    <property type="entry name" value="SLRP"/>
</dbReference>
<dbReference type="EMBL" id="JTDY01008116">
    <property type="protein sequence ID" value="KOB64729.1"/>
    <property type="molecule type" value="Genomic_DNA"/>
</dbReference>
<dbReference type="InterPro" id="IPR032675">
    <property type="entry name" value="LRR_dom_sf"/>
</dbReference>
<dbReference type="AlphaFoldDB" id="A0A0L7KP49"/>
<comment type="caution">
    <text evidence="3">The sequence shown here is derived from an EMBL/GenBank/DDBJ whole genome shotgun (WGS) entry which is preliminary data.</text>
</comment>
<dbReference type="InterPro" id="IPR001611">
    <property type="entry name" value="Leu-rich_rpt"/>
</dbReference>
<accession>A0A0L7KP49</accession>
<dbReference type="Pfam" id="PF13855">
    <property type="entry name" value="LRR_8"/>
    <property type="match status" value="1"/>
</dbReference>
<sequence length="304" mass="32847">SLLDCSLRGVTVLSSTSVSELAGVGLHGLVISSGEIRRVQQGAFGDVASTLLALGLPNNQLPSVPTEALTRLSYLDRLDLSNNKIHTLDPNSFKGIRNLTYLDISDNQLTDISADSFKPLVKLNTLRLRGNLLKEAHMLRDLDLSGNALEGPVGPTTVPALSCASLAQLTSLTHLDLSHNFLRSLSAEPLKSLSQLSCLLLHDNDISMIDDGALAMHKDLTRFTIEGTLLNAAYNLRSLSAEPLKSLSQLSCLLLHDNDISMIDDEALAMHKDLTRFTIEGTLLNAAYNLRSLSAEPLKSLSQL</sequence>
<keyword evidence="2" id="KW-0677">Repeat</keyword>
<dbReference type="SMART" id="SM00369">
    <property type="entry name" value="LRR_TYP"/>
    <property type="match status" value="6"/>
</dbReference>
<dbReference type="SUPFAM" id="SSF52058">
    <property type="entry name" value="L domain-like"/>
    <property type="match status" value="1"/>
</dbReference>
<dbReference type="GO" id="GO:0005615">
    <property type="term" value="C:extracellular space"/>
    <property type="evidence" value="ECO:0007669"/>
    <property type="project" value="TreeGrafter"/>
</dbReference>
<keyword evidence="1" id="KW-0433">Leucine-rich repeat</keyword>
<name>A0A0L7KP49_OPEBR</name>
<evidence type="ECO:0000313" key="3">
    <source>
        <dbReference type="EMBL" id="KOB64729.1"/>
    </source>
</evidence>
<feature type="non-terminal residue" evidence="3">
    <location>
        <position position="304"/>
    </location>
</feature>
<dbReference type="Proteomes" id="UP000037510">
    <property type="component" value="Unassembled WGS sequence"/>
</dbReference>
<dbReference type="PRINTS" id="PR00019">
    <property type="entry name" value="LEURICHRPT"/>
</dbReference>
<proteinExistence type="predicted"/>
<feature type="non-terminal residue" evidence="3">
    <location>
        <position position="1"/>
    </location>
</feature>